<evidence type="ECO:0000313" key="3">
    <source>
        <dbReference type="Proteomes" id="UP000318199"/>
    </source>
</evidence>
<dbReference type="NCBIfam" id="TIGR04123">
    <property type="entry name" value="P_estr_lig_assc"/>
    <property type="match status" value="1"/>
</dbReference>
<evidence type="ECO:0000313" key="2">
    <source>
        <dbReference type="EMBL" id="TWO72491.1"/>
    </source>
</evidence>
<keyword evidence="3" id="KW-1185">Reference proteome</keyword>
<dbReference type="InterPro" id="IPR026336">
    <property type="entry name" value="PdeM-like"/>
</dbReference>
<keyword evidence="2" id="KW-0378">Hydrolase</keyword>
<dbReference type="RefSeq" id="WP_145892314.1">
    <property type="nucleotide sequence ID" value="NZ_VOBQ01000004.1"/>
</dbReference>
<proteinExistence type="predicted"/>
<protein>
    <submittedName>
        <fullName evidence="2">Ligase-associated DNA damage response endonuclease PdeM</fullName>
        <ecNumber evidence="2">3.1.-.-</ecNumber>
    </submittedName>
</protein>
<dbReference type="Pfam" id="PF00149">
    <property type="entry name" value="Metallophos"/>
    <property type="match status" value="1"/>
</dbReference>
<reference evidence="2 3" key="1">
    <citation type="submission" date="2019-07" db="EMBL/GenBank/DDBJ databases">
        <title>Caenimonas sedimenti sp. nov., isolated from activated sludge.</title>
        <authorList>
            <person name="Xu J."/>
        </authorList>
    </citation>
    <scope>NUCLEOTIDE SEQUENCE [LARGE SCALE GENOMIC DNA]</scope>
    <source>
        <strain evidence="2 3">HX-9-20</strain>
    </source>
</reference>
<dbReference type="InterPro" id="IPR024173">
    <property type="entry name" value="Pesterase_MJ0037-like"/>
</dbReference>
<dbReference type="PANTHER" id="PTHR39323">
    <property type="entry name" value="BLR1149 PROTEIN"/>
    <property type="match status" value="1"/>
</dbReference>
<name>A0A562ZVV0_9BURK</name>
<dbReference type="EMBL" id="VOBQ01000004">
    <property type="protein sequence ID" value="TWO72491.1"/>
    <property type="molecule type" value="Genomic_DNA"/>
</dbReference>
<dbReference type="AlphaFoldDB" id="A0A562ZVV0"/>
<dbReference type="EC" id="3.1.-.-" evidence="2"/>
<dbReference type="GO" id="GO:0016874">
    <property type="term" value="F:ligase activity"/>
    <property type="evidence" value="ECO:0007669"/>
    <property type="project" value="UniProtKB-KW"/>
</dbReference>
<feature type="domain" description="Calcineurin-like phosphoesterase" evidence="1">
    <location>
        <begin position="27"/>
        <end position="121"/>
    </location>
</feature>
<comment type="caution">
    <text evidence="2">The sequence shown here is derived from an EMBL/GenBank/DDBJ whole genome shotgun (WGS) entry which is preliminary data.</text>
</comment>
<evidence type="ECO:0000259" key="1">
    <source>
        <dbReference type="Pfam" id="PF00149"/>
    </source>
</evidence>
<sequence>MLRIRLAGQDALLHPSGALFLTAESTLLVADAHFGKAVSFRKLGVPVPHGTTLANLDRLERALADTGAHRVVFLGDFLHSRRSHAAGTQAQLAAWRERHAVLELVLVRGNHDDRAGDPPAGLRFTVVDEPFALGPFALCHHPQPAAGRYVLAGHWHPCISVAGRAFERLRLPCFWLGDDSGQLPLQAVGILPAFGSFTGMHRIEPRAGDRIFPIAGEVVRALPVLPVP</sequence>
<gene>
    <name evidence="2" type="primary">pdeM</name>
    <name evidence="2" type="ORF">FN976_07265</name>
</gene>
<keyword evidence="2" id="KW-0255">Endonuclease</keyword>
<dbReference type="SUPFAM" id="SSF56300">
    <property type="entry name" value="Metallo-dependent phosphatases"/>
    <property type="match status" value="1"/>
</dbReference>
<dbReference type="PIRSF" id="PIRSF000887">
    <property type="entry name" value="Pesterase_MJ0037"/>
    <property type="match status" value="1"/>
</dbReference>
<keyword evidence="2" id="KW-0540">Nuclease</keyword>
<keyword evidence="2" id="KW-0436">Ligase</keyword>
<dbReference type="Proteomes" id="UP000318199">
    <property type="component" value="Unassembled WGS sequence"/>
</dbReference>
<dbReference type="Gene3D" id="3.60.21.10">
    <property type="match status" value="1"/>
</dbReference>
<dbReference type="GO" id="GO:0016787">
    <property type="term" value="F:hydrolase activity"/>
    <property type="evidence" value="ECO:0007669"/>
    <property type="project" value="UniProtKB-KW"/>
</dbReference>
<dbReference type="PANTHER" id="PTHR39323:SF1">
    <property type="entry name" value="BLR1149 PROTEIN"/>
    <property type="match status" value="1"/>
</dbReference>
<dbReference type="GO" id="GO:0004519">
    <property type="term" value="F:endonuclease activity"/>
    <property type="evidence" value="ECO:0007669"/>
    <property type="project" value="UniProtKB-KW"/>
</dbReference>
<dbReference type="InterPro" id="IPR029052">
    <property type="entry name" value="Metallo-depent_PP-like"/>
</dbReference>
<accession>A0A562ZVV0</accession>
<dbReference type="OrthoDB" id="9795838at2"/>
<dbReference type="InterPro" id="IPR004843">
    <property type="entry name" value="Calcineurin-like_PHP"/>
</dbReference>
<organism evidence="2 3">
    <name type="scientific">Caenimonas sedimenti</name>
    <dbReference type="NCBI Taxonomy" id="2596921"/>
    <lineage>
        <taxon>Bacteria</taxon>
        <taxon>Pseudomonadati</taxon>
        <taxon>Pseudomonadota</taxon>
        <taxon>Betaproteobacteria</taxon>
        <taxon>Burkholderiales</taxon>
        <taxon>Comamonadaceae</taxon>
        <taxon>Caenimonas</taxon>
    </lineage>
</organism>